<dbReference type="EMBL" id="BJLA01000008">
    <property type="protein sequence ID" value="GEA31661.1"/>
    <property type="molecule type" value="Genomic_DNA"/>
</dbReference>
<name>A0AAV3W3J7_9CLOT</name>
<proteinExistence type="predicted"/>
<evidence type="ECO:0000313" key="2">
    <source>
        <dbReference type="Proteomes" id="UP000325212"/>
    </source>
</evidence>
<comment type="caution">
    <text evidence="1">The sequence shown here is derived from an EMBL/GenBank/DDBJ whole genome shotgun (WGS) entry which is preliminary data.</text>
</comment>
<organism evidence="1 2">
    <name type="scientific">Clostridium diolis</name>
    <dbReference type="NCBI Taxonomy" id="223919"/>
    <lineage>
        <taxon>Bacteria</taxon>
        <taxon>Bacillati</taxon>
        <taxon>Bacillota</taxon>
        <taxon>Clostridia</taxon>
        <taxon>Eubacteriales</taxon>
        <taxon>Clostridiaceae</taxon>
        <taxon>Clostridium</taxon>
    </lineage>
</organism>
<keyword evidence="2" id="KW-1185">Reference proteome</keyword>
<reference evidence="1 2" key="1">
    <citation type="submission" date="2019-06" db="EMBL/GenBank/DDBJ databases">
        <title>Draft genome sequence of Clostridium diolis DSM 15410.</title>
        <authorList>
            <person name="Kobayashi H."/>
            <person name="Tanizawa Y."/>
            <person name="Tohno M."/>
        </authorList>
    </citation>
    <scope>NUCLEOTIDE SEQUENCE [LARGE SCALE GENOMIC DNA]</scope>
    <source>
        <strain evidence="1 2">DSM 15410</strain>
    </source>
</reference>
<protein>
    <recommendedName>
        <fullName evidence="3">4Fe-4S ferredoxin-type domain-containing protein</fullName>
    </recommendedName>
</protein>
<accession>A0AAV3W3J7</accession>
<sequence length="66" mass="7467">MTGCCALACPFELLEHAKVSTTCHLEPSSEIFIVLRNKNISDFGRLLLNYSFIVVLLSLRNHSLRM</sequence>
<gene>
    <name evidence="1" type="ORF">CDIOL_25840</name>
</gene>
<evidence type="ECO:0008006" key="3">
    <source>
        <dbReference type="Google" id="ProtNLM"/>
    </source>
</evidence>
<evidence type="ECO:0000313" key="1">
    <source>
        <dbReference type="EMBL" id="GEA31661.1"/>
    </source>
</evidence>
<dbReference type="Proteomes" id="UP000325212">
    <property type="component" value="Unassembled WGS sequence"/>
</dbReference>
<dbReference type="AlphaFoldDB" id="A0AAV3W3J7"/>